<dbReference type="PANTHER" id="PTHR43881:SF1">
    <property type="entry name" value="GAMMA-GLUTAMYLTRANSPEPTIDASE (AFU_ORTHOLOGUE AFUA_4G13580)"/>
    <property type="match status" value="1"/>
</dbReference>
<dbReference type="InterPro" id="IPR052896">
    <property type="entry name" value="GGT-like_enzyme"/>
</dbReference>
<organism evidence="1">
    <name type="scientific">marine sediment metagenome</name>
    <dbReference type="NCBI Taxonomy" id="412755"/>
    <lineage>
        <taxon>unclassified sequences</taxon>
        <taxon>metagenomes</taxon>
        <taxon>ecological metagenomes</taxon>
    </lineage>
</organism>
<name>X0VU09_9ZZZZ</name>
<reference evidence="1" key="1">
    <citation type="journal article" date="2014" name="Front. Microbiol.">
        <title>High frequency of phylogenetically diverse reductive dehalogenase-homologous genes in deep subseafloor sedimentary metagenomes.</title>
        <authorList>
            <person name="Kawai M."/>
            <person name="Futagami T."/>
            <person name="Toyoda A."/>
            <person name="Takaki Y."/>
            <person name="Nishi S."/>
            <person name="Hori S."/>
            <person name="Arai W."/>
            <person name="Tsubouchi T."/>
            <person name="Morono Y."/>
            <person name="Uchiyama I."/>
            <person name="Ito T."/>
            <person name="Fujiyama A."/>
            <person name="Inagaki F."/>
            <person name="Takami H."/>
        </authorList>
    </citation>
    <scope>NUCLEOTIDE SEQUENCE</scope>
    <source>
        <strain evidence="1">Expedition CK06-06</strain>
    </source>
</reference>
<feature type="non-terminal residue" evidence="1">
    <location>
        <position position="256"/>
    </location>
</feature>
<comment type="caution">
    <text evidence="1">The sequence shown here is derived from an EMBL/GenBank/DDBJ whole genome shotgun (WGS) entry which is preliminary data.</text>
</comment>
<dbReference type="EMBL" id="BARS01037834">
    <property type="protein sequence ID" value="GAG15943.1"/>
    <property type="molecule type" value="Genomic_DNA"/>
</dbReference>
<dbReference type="AlphaFoldDB" id="X0VU09"/>
<dbReference type="SUPFAM" id="SSF56235">
    <property type="entry name" value="N-terminal nucleophile aminohydrolases (Ntn hydrolases)"/>
    <property type="match status" value="1"/>
</dbReference>
<evidence type="ECO:0000313" key="1">
    <source>
        <dbReference type="EMBL" id="GAG15943.1"/>
    </source>
</evidence>
<dbReference type="PRINTS" id="PR01210">
    <property type="entry name" value="GGTRANSPTASE"/>
</dbReference>
<proteinExistence type="predicted"/>
<dbReference type="Pfam" id="PF01019">
    <property type="entry name" value="G_glu_transpept"/>
    <property type="match status" value="1"/>
</dbReference>
<accession>X0VU09</accession>
<dbReference type="Gene3D" id="1.10.246.230">
    <property type="match status" value="1"/>
</dbReference>
<gene>
    <name evidence="1" type="ORF">S01H1_57963</name>
</gene>
<protein>
    <recommendedName>
        <fullName evidence="2">Gamma-glutamyltransferase</fullName>
    </recommendedName>
</protein>
<feature type="non-terminal residue" evidence="1">
    <location>
        <position position="1"/>
    </location>
</feature>
<sequence length="256" mass="26974">YGTHGMVASSQPLASMAGVSVLQRGGNAADAAVAVAAALNVTEPTSTGIGGDCFCLFFDAEKKEVNALNASGRAPAGLSIEYLAERGITALPRYGVHTVTVPGAAAGWVDTVETFGTMTMHEVLAPAIKLGEEGFPVSPITARAWDRGIPRLRNGPHYEELLIDGEAPRAGGLMKNRNLARTFREVAEHGKAGIYEGRIAEEIVKVLGDMGGTMTLDDLKSHRNTFPEPITTDYKGLDVYEVPPNGQGITALIALN</sequence>
<dbReference type="InterPro" id="IPR029055">
    <property type="entry name" value="Ntn_hydrolases_N"/>
</dbReference>
<evidence type="ECO:0008006" key="2">
    <source>
        <dbReference type="Google" id="ProtNLM"/>
    </source>
</evidence>
<dbReference type="PANTHER" id="PTHR43881">
    <property type="entry name" value="GAMMA-GLUTAMYLTRANSPEPTIDASE (AFU_ORTHOLOGUE AFUA_4G13580)"/>
    <property type="match status" value="1"/>
</dbReference>